<accession>A0AAD4CJY7</accession>
<organism evidence="2 3">
    <name type="scientific">Aspergillus nanangensis</name>
    <dbReference type="NCBI Taxonomy" id="2582783"/>
    <lineage>
        <taxon>Eukaryota</taxon>
        <taxon>Fungi</taxon>
        <taxon>Dikarya</taxon>
        <taxon>Ascomycota</taxon>
        <taxon>Pezizomycotina</taxon>
        <taxon>Eurotiomycetes</taxon>
        <taxon>Eurotiomycetidae</taxon>
        <taxon>Eurotiales</taxon>
        <taxon>Aspergillaceae</taxon>
        <taxon>Aspergillus</taxon>
        <taxon>Aspergillus subgen. Circumdati</taxon>
    </lineage>
</organism>
<gene>
    <name evidence="2" type="ORF">FE257_010723</name>
</gene>
<dbReference type="Pfam" id="PF01323">
    <property type="entry name" value="DSBA"/>
    <property type="match status" value="1"/>
</dbReference>
<evidence type="ECO:0000313" key="2">
    <source>
        <dbReference type="EMBL" id="KAF9886982.1"/>
    </source>
</evidence>
<dbReference type="Gene3D" id="3.40.30.10">
    <property type="entry name" value="Glutaredoxin"/>
    <property type="match status" value="1"/>
</dbReference>
<feature type="domain" description="DSBA-like thioredoxin" evidence="1">
    <location>
        <begin position="6"/>
        <end position="220"/>
    </location>
</feature>
<comment type="caution">
    <text evidence="2">The sequence shown here is derived from an EMBL/GenBank/DDBJ whole genome shotgun (WGS) entry which is preliminary data.</text>
</comment>
<dbReference type="InterPro" id="IPR036249">
    <property type="entry name" value="Thioredoxin-like_sf"/>
</dbReference>
<dbReference type="EMBL" id="VCAU01000069">
    <property type="protein sequence ID" value="KAF9886982.1"/>
    <property type="molecule type" value="Genomic_DNA"/>
</dbReference>
<dbReference type="PANTHER" id="PTHR13887:SF41">
    <property type="entry name" value="THIOREDOXIN SUPERFAMILY PROTEIN"/>
    <property type="match status" value="1"/>
</dbReference>
<name>A0AAD4CJY7_ASPNN</name>
<dbReference type="GO" id="GO:0016491">
    <property type="term" value="F:oxidoreductase activity"/>
    <property type="evidence" value="ECO:0007669"/>
    <property type="project" value="InterPro"/>
</dbReference>
<evidence type="ECO:0000259" key="1">
    <source>
        <dbReference type="Pfam" id="PF01323"/>
    </source>
</evidence>
<dbReference type="AlphaFoldDB" id="A0AAD4CJY7"/>
<dbReference type="CDD" id="cd03024">
    <property type="entry name" value="DsbA_FrnE"/>
    <property type="match status" value="1"/>
</dbReference>
<reference evidence="2" key="2">
    <citation type="submission" date="2020-02" db="EMBL/GenBank/DDBJ databases">
        <authorList>
            <person name="Gilchrist C.L.M."/>
            <person name="Chooi Y.-H."/>
        </authorList>
    </citation>
    <scope>NUCLEOTIDE SEQUENCE</scope>
    <source>
        <strain evidence="2">MST-FP2251</strain>
    </source>
</reference>
<sequence length="231" mass="26313">MTLIEINVTFDFVCAWCYIGKRTLDRAISLYRKTYPGGRNDTITITWRPYYLNYNPHGHSVPKADLIDERLHDQTPDQRTALVNRMNKIGQSVGIYFKGGGMIGPHTRDAHRLVYLTRGSSSPETQGGLVEKILEAYHEREMDISDPAVLKEVAEMAGVEGKVLELWLAGGQSGGGDEVDEEARRNKEMMMMQMEGKRGVPRFVIQGEYEWDGQDVYEFMEIMGKVKEKED</sequence>
<proteinExistence type="predicted"/>
<dbReference type="SUPFAM" id="SSF52833">
    <property type="entry name" value="Thioredoxin-like"/>
    <property type="match status" value="1"/>
</dbReference>
<dbReference type="PANTHER" id="PTHR13887">
    <property type="entry name" value="GLUTATHIONE S-TRANSFERASE KAPPA"/>
    <property type="match status" value="1"/>
</dbReference>
<protein>
    <recommendedName>
        <fullName evidence="1">DSBA-like thioredoxin domain-containing protein</fullName>
    </recommendedName>
</protein>
<evidence type="ECO:0000313" key="3">
    <source>
        <dbReference type="Proteomes" id="UP001194746"/>
    </source>
</evidence>
<keyword evidence="3" id="KW-1185">Reference proteome</keyword>
<dbReference type="Proteomes" id="UP001194746">
    <property type="component" value="Unassembled WGS sequence"/>
</dbReference>
<dbReference type="InterPro" id="IPR001853">
    <property type="entry name" value="DSBA-like_thioredoxin_dom"/>
</dbReference>
<reference evidence="2" key="1">
    <citation type="journal article" date="2019" name="Beilstein J. Org. Chem.">
        <title>Nanangenines: drimane sesquiterpenoids as the dominant metabolite cohort of a novel Australian fungus, Aspergillus nanangensis.</title>
        <authorList>
            <person name="Lacey H.J."/>
            <person name="Gilchrist C.L.M."/>
            <person name="Crombie A."/>
            <person name="Kalaitzis J.A."/>
            <person name="Vuong D."/>
            <person name="Rutledge P.J."/>
            <person name="Turner P."/>
            <person name="Pitt J.I."/>
            <person name="Lacey E."/>
            <person name="Chooi Y.H."/>
            <person name="Piggott A.M."/>
        </authorList>
    </citation>
    <scope>NUCLEOTIDE SEQUENCE</scope>
    <source>
        <strain evidence="2">MST-FP2251</strain>
    </source>
</reference>